<feature type="transmembrane region" description="Helical" evidence="6">
    <location>
        <begin position="97"/>
        <end position="114"/>
    </location>
</feature>
<reference evidence="7" key="2">
    <citation type="journal article" date="2023" name="ISME Commun">
        <title>Characterization of a bloom-associated alphaproteobacterial lineage, 'Candidatus Phycosocius': insights into freshwater algal-bacterial interactions.</title>
        <authorList>
            <person name="Tanabe Y."/>
            <person name="Yamaguchi H."/>
            <person name="Yoshida M."/>
            <person name="Kai A."/>
            <person name="Okazaki Y."/>
        </authorList>
    </citation>
    <scope>NUCLEOTIDE SEQUENCE</scope>
    <source>
        <strain evidence="7">BOTRYCO-1</strain>
    </source>
</reference>
<protein>
    <recommendedName>
        <fullName evidence="6">GDT1 family protein</fullName>
    </recommendedName>
</protein>
<organism evidence="7 8">
    <name type="scientific">Candidatus Phycosocius spiralis</name>
    <dbReference type="NCBI Taxonomy" id="2815099"/>
    <lineage>
        <taxon>Bacteria</taxon>
        <taxon>Pseudomonadati</taxon>
        <taxon>Pseudomonadota</taxon>
        <taxon>Alphaproteobacteria</taxon>
        <taxon>Caulobacterales</taxon>
        <taxon>Caulobacterales incertae sedis</taxon>
        <taxon>Candidatus Phycosocius</taxon>
    </lineage>
</organism>
<evidence type="ECO:0000256" key="6">
    <source>
        <dbReference type="RuleBase" id="RU365102"/>
    </source>
</evidence>
<gene>
    <name evidence="7" type="ORF">PsB1_0395</name>
</gene>
<evidence type="ECO:0000256" key="3">
    <source>
        <dbReference type="ARBA" id="ARBA00022692"/>
    </source>
</evidence>
<dbReference type="PANTHER" id="PTHR12608:SF1">
    <property type="entry name" value="TRANSMEMBRANE PROTEIN 165"/>
    <property type="match status" value="1"/>
</dbReference>
<evidence type="ECO:0000313" key="7">
    <source>
        <dbReference type="EMBL" id="GIU66241.1"/>
    </source>
</evidence>
<dbReference type="Proteomes" id="UP001161064">
    <property type="component" value="Unassembled WGS sequence"/>
</dbReference>
<feature type="transmembrane region" description="Helical" evidence="6">
    <location>
        <begin position="67"/>
        <end position="85"/>
    </location>
</feature>
<comment type="caution">
    <text evidence="7">The sequence shown here is derived from an EMBL/GenBank/DDBJ whole genome shotgun (WGS) entry which is preliminary data.</text>
</comment>
<dbReference type="Pfam" id="PF01169">
    <property type="entry name" value="GDT1"/>
    <property type="match status" value="2"/>
</dbReference>
<keyword evidence="8" id="KW-1185">Reference proteome</keyword>
<keyword evidence="3 6" id="KW-0812">Transmembrane</keyword>
<comment type="subcellular location">
    <subcellularLocation>
        <location evidence="1 6">Membrane</location>
        <topology evidence="1 6">Multi-pass membrane protein</topology>
    </subcellularLocation>
</comment>
<evidence type="ECO:0000256" key="4">
    <source>
        <dbReference type="ARBA" id="ARBA00022989"/>
    </source>
</evidence>
<evidence type="ECO:0000256" key="2">
    <source>
        <dbReference type="ARBA" id="ARBA00009190"/>
    </source>
</evidence>
<evidence type="ECO:0000313" key="8">
    <source>
        <dbReference type="Proteomes" id="UP001161064"/>
    </source>
</evidence>
<dbReference type="InterPro" id="IPR001727">
    <property type="entry name" value="GDT1-like"/>
</dbReference>
<feature type="transmembrane region" description="Helical" evidence="6">
    <location>
        <begin position="165"/>
        <end position="187"/>
    </location>
</feature>
<proteinExistence type="inferred from homology"/>
<dbReference type="RefSeq" id="WP_284358727.1">
    <property type="nucleotide sequence ID" value="NZ_BPFZ01000002.1"/>
</dbReference>
<sequence>MEAIWLSTLIVAIAEIGDKTQLLAIVLACKFQKPVPIFAGILVATLINHAFAASLGYGIAQLITGKWFQIGVGTAFILMGGWALIPDKEDVAAGEKSHGGVFITTLIAFFLVEIGDKTQIATSLLAARFENITFVTIGTTFGMMLANVPAVYLGQAATKIVPLQVVRTIAGAIFAAIGVWVIGAALIG</sequence>
<feature type="transmembrane region" description="Helical" evidence="6">
    <location>
        <begin position="134"/>
        <end position="153"/>
    </location>
</feature>
<keyword evidence="4 6" id="KW-1133">Transmembrane helix</keyword>
<name>A0ABQ4PTE2_9PROT</name>
<reference evidence="7" key="1">
    <citation type="submission" date="2021-05" db="EMBL/GenBank/DDBJ databases">
        <authorList>
            <person name="Tanabe Y."/>
        </authorList>
    </citation>
    <scope>NUCLEOTIDE SEQUENCE</scope>
    <source>
        <strain evidence="7">BOTRYCO-1</strain>
    </source>
</reference>
<accession>A0ABQ4PTE2</accession>
<evidence type="ECO:0000256" key="5">
    <source>
        <dbReference type="ARBA" id="ARBA00023136"/>
    </source>
</evidence>
<keyword evidence="5 6" id="KW-0472">Membrane</keyword>
<comment type="similarity">
    <text evidence="2 6">Belongs to the GDT1 family.</text>
</comment>
<evidence type="ECO:0000256" key="1">
    <source>
        <dbReference type="ARBA" id="ARBA00004141"/>
    </source>
</evidence>
<dbReference type="PANTHER" id="PTHR12608">
    <property type="entry name" value="TRANSMEMBRANE PROTEIN HTP-1 RELATED"/>
    <property type="match status" value="1"/>
</dbReference>
<feature type="transmembrane region" description="Helical" evidence="6">
    <location>
        <begin position="38"/>
        <end position="60"/>
    </location>
</feature>
<dbReference type="EMBL" id="BPFZ01000002">
    <property type="protein sequence ID" value="GIU66241.1"/>
    <property type="molecule type" value="Genomic_DNA"/>
</dbReference>